<dbReference type="AlphaFoldDB" id="A0A371AZY7"/>
<organism evidence="2 3">
    <name type="scientific">Anaerosacchariphilus polymeriproducens</name>
    <dbReference type="NCBI Taxonomy" id="1812858"/>
    <lineage>
        <taxon>Bacteria</taxon>
        <taxon>Bacillati</taxon>
        <taxon>Bacillota</taxon>
        <taxon>Clostridia</taxon>
        <taxon>Lachnospirales</taxon>
        <taxon>Lachnospiraceae</taxon>
        <taxon>Anaerosacchariphilus</taxon>
    </lineage>
</organism>
<keyword evidence="1" id="KW-1133">Transmembrane helix</keyword>
<keyword evidence="3" id="KW-1185">Reference proteome</keyword>
<evidence type="ECO:0000313" key="2">
    <source>
        <dbReference type="EMBL" id="RDU25116.1"/>
    </source>
</evidence>
<sequence length="94" mass="11372">MYCPKCKKEYNEGIKRCDDCNVDLVTKLNEEKDEYDQEDFDDIFEDDIEEEDFEEEQTFLFYKNPRVIARVILSVWFVGALLFAISQYLANWYK</sequence>
<comment type="caution">
    <text evidence="2">The sequence shown here is derived from an EMBL/GenBank/DDBJ whole genome shotgun (WGS) entry which is preliminary data.</text>
</comment>
<evidence type="ECO:0000313" key="3">
    <source>
        <dbReference type="Proteomes" id="UP000255036"/>
    </source>
</evidence>
<protein>
    <submittedName>
        <fullName evidence="2">Uncharacterized protein</fullName>
    </submittedName>
</protein>
<feature type="transmembrane region" description="Helical" evidence="1">
    <location>
        <begin position="67"/>
        <end position="90"/>
    </location>
</feature>
<dbReference type="RefSeq" id="WP_115480324.1">
    <property type="nucleotide sequence ID" value="NZ_QRCT01000007.1"/>
</dbReference>
<keyword evidence="1" id="KW-0812">Transmembrane</keyword>
<proteinExistence type="predicted"/>
<dbReference type="OrthoDB" id="5420636at2"/>
<dbReference type="EMBL" id="QRCT01000007">
    <property type="protein sequence ID" value="RDU25116.1"/>
    <property type="molecule type" value="Genomic_DNA"/>
</dbReference>
<accession>A0A371AZY7</accession>
<keyword evidence="1" id="KW-0472">Membrane</keyword>
<reference evidence="2 3" key="1">
    <citation type="submission" date="2018-07" db="EMBL/GenBank/DDBJ databases">
        <title>Anaerosacharophilus polymeroproducens gen. nov. sp. nov., an anaerobic bacterium isolated from salt field.</title>
        <authorList>
            <person name="Kim W."/>
            <person name="Yang S.-H."/>
            <person name="Oh J."/>
            <person name="Lee J.-H."/>
            <person name="Kwon K.K."/>
        </authorList>
    </citation>
    <scope>NUCLEOTIDE SEQUENCE [LARGE SCALE GENOMIC DNA]</scope>
    <source>
        <strain evidence="2 3">MCWD5</strain>
    </source>
</reference>
<evidence type="ECO:0000256" key="1">
    <source>
        <dbReference type="SAM" id="Phobius"/>
    </source>
</evidence>
<name>A0A371AZY7_9FIRM</name>
<gene>
    <name evidence="2" type="ORF">DWV06_01055</name>
</gene>
<dbReference type="Proteomes" id="UP000255036">
    <property type="component" value="Unassembled WGS sequence"/>
</dbReference>